<reference evidence="2 3" key="2">
    <citation type="submission" date="2018-11" db="EMBL/GenBank/DDBJ databases">
        <authorList>
            <consortium name="Pathogen Informatics"/>
        </authorList>
    </citation>
    <scope>NUCLEOTIDE SEQUENCE [LARGE SCALE GENOMIC DNA]</scope>
</reference>
<dbReference type="AlphaFoldDB" id="A0A0R3WES8"/>
<feature type="region of interest" description="Disordered" evidence="1">
    <location>
        <begin position="1"/>
        <end position="28"/>
    </location>
</feature>
<evidence type="ECO:0000256" key="1">
    <source>
        <dbReference type="SAM" id="MobiDB-lite"/>
    </source>
</evidence>
<evidence type="ECO:0000313" key="4">
    <source>
        <dbReference type="WBParaSite" id="TASK_0000933901-mRNA-1"/>
    </source>
</evidence>
<evidence type="ECO:0000313" key="3">
    <source>
        <dbReference type="Proteomes" id="UP000282613"/>
    </source>
</evidence>
<protein>
    <submittedName>
        <fullName evidence="2 4">Uncharacterized protein</fullName>
    </submittedName>
</protein>
<dbReference type="Proteomes" id="UP000282613">
    <property type="component" value="Unassembled WGS sequence"/>
</dbReference>
<organism evidence="4">
    <name type="scientific">Taenia asiatica</name>
    <name type="common">Asian tapeworm</name>
    <dbReference type="NCBI Taxonomy" id="60517"/>
    <lineage>
        <taxon>Eukaryota</taxon>
        <taxon>Metazoa</taxon>
        <taxon>Spiralia</taxon>
        <taxon>Lophotrochozoa</taxon>
        <taxon>Platyhelminthes</taxon>
        <taxon>Cestoda</taxon>
        <taxon>Eucestoda</taxon>
        <taxon>Cyclophyllidea</taxon>
        <taxon>Taeniidae</taxon>
        <taxon>Taenia</taxon>
    </lineage>
</organism>
<gene>
    <name evidence="2" type="ORF">TASK_LOCUS9340</name>
</gene>
<reference evidence="4" key="1">
    <citation type="submission" date="2017-02" db="UniProtKB">
        <authorList>
            <consortium name="WormBaseParasite"/>
        </authorList>
    </citation>
    <scope>IDENTIFICATION</scope>
</reference>
<accession>A0A0R3WES8</accession>
<keyword evidence="3" id="KW-1185">Reference proteome</keyword>
<name>A0A0R3WES8_TAEAS</name>
<dbReference type="EMBL" id="UYRS01019105">
    <property type="protein sequence ID" value="VDK42900.1"/>
    <property type="molecule type" value="Genomic_DNA"/>
</dbReference>
<evidence type="ECO:0000313" key="2">
    <source>
        <dbReference type="EMBL" id="VDK42900.1"/>
    </source>
</evidence>
<proteinExistence type="predicted"/>
<sequence length="87" mass="9960">MRELEEKEEEEEEEEEEERSSAVLPPASSYFTTSLHGAVIAQERPNQPMALRSFHSTMNSCHIPLEMSRTDGRSSTFCTKEEVENPQ</sequence>
<feature type="compositionally biased region" description="Acidic residues" evidence="1">
    <location>
        <begin position="1"/>
        <end position="18"/>
    </location>
</feature>
<dbReference type="WBParaSite" id="TASK_0000933901-mRNA-1">
    <property type="protein sequence ID" value="TASK_0000933901-mRNA-1"/>
    <property type="gene ID" value="TASK_0000933901"/>
</dbReference>
<feature type="region of interest" description="Disordered" evidence="1">
    <location>
        <begin position="65"/>
        <end position="87"/>
    </location>
</feature>